<evidence type="ECO:0000313" key="2">
    <source>
        <dbReference type="EMBL" id="CAG6779993.1"/>
    </source>
</evidence>
<dbReference type="AlphaFoldDB" id="A0A8D9B7E9"/>
<accession>A0A8D9B7E9</accession>
<evidence type="ECO:0000256" key="1">
    <source>
        <dbReference type="SAM" id="MobiDB-lite"/>
    </source>
</evidence>
<name>A0A8D9B7E9_9HEMI</name>
<proteinExistence type="predicted"/>
<sequence>MDQAYHALASVTPDRQLTVRSSEETGRISHLPPQTQASPCRTESQTGDQLQYAANQATSVQQTGVHANRRENGVRYCQCVERSGNLGEIVRGMASVRDDAPGTSRTSCPEVQAQSRHPRGLDPRQRGNAAEFRLPSVQTERIEGVEEETRGV</sequence>
<dbReference type="EMBL" id="HBUF01616407">
    <property type="protein sequence ID" value="CAG6779993.1"/>
    <property type="molecule type" value="Transcribed_RNA"/>
</dbReference>
<feature type="region of interest" description="Disordered" evidence="1">
    <location>
        <begin position="1"/>
        <end position="49"/>
    </location>
</feature>
<reference evidence="2" key="1">
    <citation type="submission" date="2021-05" db="EMBL/GenBank/DDBJ databases">
        <authorList>
            <person name="Alioto T."/>
            <person name="Alioto T."/>
            <person name="Gomez Garrido J."/>
        </authorList>
    </citation>
    <scope>NUCLEOTIDE SEQUENCE</scope>
</reference>
<organism evidence="2">
    <name type="scientific">Cacopsylla melanoneura</name>
    <dbReference type="NCBI Taxonomy" id="428564"/>
    <lineage>
        <taxon>Eukaryota</taxon>
        <taxon>Metazoa</taxon>
        <taxon>Ecdysozoa</taxon>
        <taxon>Arthropoda</taxon>
        <taxon>Hexapoda</taxon>
        <taxon>Insecta</taxon>
        <taxon>Pterygota</taxon>
        <taxon>Neoptera</taxon>
        <taxon>Paraneoptera</taxon>
        <taxon>Hemiptera</taxon>
        <taxon>Sternorrhyncha</taxon>
        <taxon>Psylloidea</taxon>
        <taxon>Psyllidae</taxon>
        <taxon>Psyllinae</taxon>
        <taxon>Cacopsylla</taxon>
    </lineage>
</organism>
<feature type="compositionally biased region" description="Polar residues" evidence="1">
    <location>
        <begin position="32"/>
        <end position="49"/>
    </location>
</feature>
<feature type="compositionally biased region" description="Polar residues" evidence="1">
    <location>
        <begin position="103"/>
        <end position="115"/>
    </location>
</feature>
<dbReference type="EMBL" id="HBUF01616411">
    <property type="protein sequence ID" value="CAG6780010.1"/>
    <property type="molecule type" value="Transcribed_RNA"/>
</dbReference>
<protein>
    <submittedName>
        <fullName evidence="2">Uncharacterized protein</fullName>
    </submittedName>
</protein>
<feature type="region of interest" description="Disordered" evidence="1">
    <location>
        <begin position="96"/>
        <end position="131"/>
    </location>
</feature>